<dbReference type="EMBL" id="BARU01037931">
    <property type="protein sequence ID" value="GAH79020.1"/>
    <property type="molecule type" value="Genomic_DNA"/>
</dbReference>
<dbReference type="AlphaFoldDB" id="X1JC05"/>
<name>X1JC05_9ZZZZ</name>
<organism evidence="1">
    <name type="scientific">marine sediment metagenome</name>
    <dbReference type="NCBI Taxonomy" id="412755"/>
    <lineage>
        <taxon>unclassified sequences</taxon>
        <taxon>metagenomes</taxon>
        <taxon>ecological metagenomes</taxon>
    </lineage>
</organism>
<reference evidence="1" key="1">
    <citation type="journal article" date="2014" name="Front. Microbiol.">
        <title>High frequency of phylogenetically diverse reductive dehalogenase-homologous genes in deep subseafloor sedimentary metagenomes.</title>
        <authorList>
            <person name="Kawai M."/>
            <person name="Futagami T."/>
            <person name="Toyoda A."/>
            <person name="Takaki Y."/>
            <person name="Nishi S."/>
            <person name="Hori S."/>
            <person name="Arai W."/>
            <person name="Tsubouchi T."/>
            <person name="Morono Y."/>
            <person name="Uchiyama I."/>
            <person name="Ito T."/>
            <person name="Fujiyama A."/>
            <person name="Inagaki F."/>
            <person name="Takami H."/>
        </authorList>
    </citation>
    <scope>NUCLEOTIDE SEQUENCE</scope>
    <source>
        <strain evidence="1">Expedition CK06-06</strain>
    </source>
</reference>
<gene>
    <name evidence="1" type="ORF">S03H2_59018</name>
</gene>
<accession>X1JC05</accession>
<sequence>GNYRGVCGDGTYIYVVSDWIDPEGGIYAYLFLSPQAGYAGLYPGDMAKMMGVI</sequence>
<proteinExistence type="predicted"/>
<evidence type="ECO:0000313" key="1">
    <source>
        <dbReference type="EMBL" id="GAH79020.1"/>
    </source>
</evidence>
<comment type="caution">
    <text evidence="1">The sequence shown here is derived from an EMBL/GenBank/DDBJ whole genome shotgun (WGS) entry which is preliminary data.</text>
</comment>
<protein>
    <submittedName>
        <fullName evidence="1">Uncharacterized protein</fullName>
    </submittedName>
</protein>
<feature type="non-terminal residue" evidence="1">
    <location>
        <position position="1"/>
    </location>
</feature>